<evidence type="ECO:0000256" key="10">
    <source>
        <dbReference type="ARBA" id="ARBA00023319"/>
    </source>
</evidence>
<dbReference type="Pfam" id="PF07679">
    <property type="entry name" value="I-set"/>
    <property type="match status" value="1"/>
</dbReference>
<dbReference type="GO" id="GO:0001525">
    <property type="term" value="P:angiogenesis"/>
    <property type="evidence" value="ECO:0007669"/>
    <property type="project" value="UniProtKB-KW"/>
</dbReference>
<comment type="caution">
    <text evidence="18">The sequence shown here is derived from an EMBL/GenBank/DDBJ whole genome shotgun (WGS) entry which is preliminary data.</text>
</comment>
<dbReference type="SMART" id="SM00060">
    <property type="entry name" value="FN3"/>
    <property type="match status" value="2"/>
</dbReference>
<dbReference type="FunFam" id="2.60.40.10:FF:000946">
    <property type="entry name" value="Roundabout guidance receptor 4"/>
    <property type="match status" value="1"/>
</dbReference>
<evidence type="ECO:0000256" key="14">
    <source>
        <dbReference type="ARBA" id="ARBA00067996"/>
    </source>
</evidence>
<keyword evidence="2" id="KW-0597">Phosphoprotein</keyword>
<dbReference type="InterPro" id="IPR003961">
    <property type="entry name" value="FN3_dom"/>
</dbReference>
<comment type="subunit">
    <text evidence="13">Interacts with SLIT2 and ENAH.</text>
</comment>
<dbReference type="Proteomes" id="UP001214576">
    <property type="component" value="Unassembled WGS sequence"/>
</dbReference>
<keyword evidence="1" id="KW-0217">Developmental protein</keyword>
<evidence type="ECO:0000256" key="2">
    <source>
        <dbReference type="ARBA" id="ARBA00022553"/>
    </source>
</evidence>
<feature type="compositionally biased region" description="Pro residues" evidence="15">
    <location>
        <begin position="657"/>
        <end position="666"/>
    </location>
</feature>
<evidence type="ECO:0000256" key="13">
    <source>
        <dbReference type="ARBA" id="ARBA00063418"/>
    </source>
</evidence>
<evidence type="ECO:0000256" key="11">
    <source>
        <dbReference type="ARBA" id="ARBA00057910"/>
    </source>
</evidence>
<dbReference type="InterPro" id="IPR013098">
    <property type="entry name" value="Ig_I-set"/>
</dbReference>
<evidence type="ECO:0000256" key="12">
    <source>
        <dbReference type="ARBA" id="ARBA00061206"/>
    </source>
</evidence>
<feature type="non-terminal residue" evidence="18">
    <location>
        <position position="1"/>
    </location>
</feature>
<evidence type="ECO:0000256" key="1">
    <source>
        <dbReference type="ARBA" id="ARBA00022473"/>
    </source>
</evidence>
<feature type="region of interest" description="Disordered" evidence="15">
    <location>
        <begin position="599"/>
        <end position="635"/>
    </location>
</feature>
<dbReference type="InterPro" id="IPR003598">
    <property type="entry name" value="Ig_sub2"/>
</dbReference>
<dbReference type="SUPFAM" id="SSF49265">
    <property type="entry name" value="Fibronectin type III"/>
    <property type="match status" value="1"/>
</dbReference>
<dbReference type="FunFam" id="2.60.40.10:FF:000840">
    <property type="entry name" value="Roundabout guidance receptor 4"/>
    <property type="match status" value="1"/>
</dbReference>
<feature type="compositionally biased region" description="Low complexity" evidence="15">
    <location>
        <begin position="828"/>
        <end position="865"/>
    </location>
</feature>
<evidence type="ECO:0000259" key="16">
    <source>
        <dbReference type="PROSITE" id="PS50835"/>
    </source>
</evidence>
<feature type="domain" description="Fibronectin type-III" evidence="17">
    <location>
        <begin position="322"/>
        <end position="417"/>
    </location>
</feature>
<dbReference type="InterPro" id="IPR036179">
    <property type="entry name" value="Ig-like_dom_sf"/>
</dbReference>
<organism evidence="18 19">
    <name type="scientific">Ovis ammon polii</name>
    <dbReference type="NCBI Taxonomy" id="230172"/>
    <lineage>
        <taxon>Eukaryota</taxon>
        <taxon>Metazoa</taxon>
        <taxon>Chordata</taxon>
        <taxon>Craniata</taxon>
        <taxon>Vertebrata</taxon>
        <taxon>Euteleostomi</taxon>
        <taxon>Mammalia</taxon>
        <taxon>Eutheria</taxon>
        <taxon>Laurasiatheria</taxon>
        <taxon>Artiodactyla</taxon>
        <taxon>Ruminantia</taxon>
        <taxon>Pecora</taxon>
        <taxon>Bovidae</taxon>
        <taxon>Caprinae</taxon>
        <taxon>Ovis</taxon>
    </lineage>
</organism>
<dbReference type="GO" id="GO:0038023">
    <property type="term" value="F:signaling receptor activity"/>
    <property type="evidence" value="ECO:0007669"/>
    <property type="project" value="UniProtKB-ARBA"/>
</dbReference>
<dbReference type="Pfam" id="PF00041">
    <property type="entry name" value="fn3"/>
    <property type="match status" value="1"/>
</dbReference>
<evidence type="ECO:0000259" key="17">
    <source>
        <dbReference type="PROSITE" id="PS50853"/>
    </source>
</evidence>
<keyword evidence="4" id="KW-0732">Signal</keyword>
<dbReference type="PANTHER" id="PTHR44170">
    <property type="entry name" value="PROTEIN SIDEKICK"/>
    <property type="match status" value="1"/>
</dbReference>
<gene>
    <name evidence="18" type="ORF">MG293_019757</name>
</gene>
<dbReference type="InterPro" id="IPR007110">
    <property type="entry name" value="Ig-like_dom"/>
</dbReference>
<evidence type="ECO:0000313" key="18">
    <source>
        <dbReference type="EMBL" id="KAI4529901.1"/>
    </source>
</evidence>
<feature type="domain" description="Ig-like" evidence="16">
    <location>
        <begin position="7"/>
        <end position="106"/>
    </location>
</feature>
<evidence type="ECO:0000256" key="15">
    <source>
        <dbReference type="SAM" id="MobiDB-lite"/>
    </source>
</evidence>
<dbReference type="PANTHER" id="PTHR44170:SF11">
    <property type="entry name" value="ROUNDABOUT HOMOLOG 4"/>
    <property type="match status" value="1"/>
</dbReference>
<dbReference type="FunFam" id="2.60.40.10:FF:000929">
    <property type="entry name" value="Roundabout guidance receptor 4"/>
    <property type="match status" value="1"/>
</dbReference>
<protein>
    <recommendedName>
        <fullName evidence="14">Roundabout homolog 4</fullName>
    </recommendedName>
</protein>
<feature type="compositionally biased region" description="Pro residues" evidence="15">
    <location>
        <begin position="815"/>
        <end position="827"/>
    </location>
</feature>
<comment type="function">
    <text evidence="11">Receptor for Slit proteins, at least for SLIT2, and seems to be involved in angiogenesis and vascular patterning. May mediate the inhibition of primary endothelial cell migration by Slit proteins. Involved in the maintenance of endothelial barrier organization and function.</text>
</comment>
<evidence type="ECO:0000256" key="4">
    <source>
        <dbReference type="ARBA" id="ARBA00022729"/>
    </source>
</evidence>
<evidence type="ECO:0000256" key="9">
    <source>
        <dbReference type="ARBA" id="ARBA00023180"/>
    </source>
</evidence>
<dbReference type="FunFam" id="2.60.40.10:FF:000844">
    <property type="entry name" value="roundabout homolog 4 isoform X1"/>
    <property type="match status" value="1"/>
</dbReference>
<evidence type="ECO:0000256" key="8">
    <source>
        <dbReference type="ARBA" id="ARBA00023170"/>
    </source>
</evidence>
<feature type="region of interest" description="Disordered" evidence="15">
    <location>
        <begin position="649"/>
        <end position="671"/>
    </location>
</feature>
<feature type="region of interest" description="Disordered" evidence="15">
    <location>
        <begin position="940"/>
        <end position="972"/>
    </location>
</feature>
<keyword evidence="7" id="KW-1015">Disulfide bond</keyword>
<dbReference type="CDD" id="cd00063">
    <property type="entry name" value="FN3"/>
    <property type="match status" value="1"/>
</dbReference>
<feature type="compositionally biased region" description="Basic and acidic residues" evidence="15">
    <location>
        <begin position="616"/>
        <end position="626"/>
    </location>
</feature>
<dbReference type="AlphaFoldDB" id="A0AAD4Y1F3"/>
<dbReference type="GO" id="GO:0098609">
    <property type="term" value="P:cell-cell adhesion"/>
    <property type="evidence" value="ECO:0007669"/>
    <property type="project" value="TreeGrafter"/>
</dbReference>
<sequence>MAQDFPPQILVHPEDQLFQGPDPARMSCRASGQPPPTIRWLLDGHPLSMVPPDVHHLLPDGTLLLLRPPPRGRAHDDRTRSTGLGVYTCEASNRLGTAVSRGARLSMAVLQEDFQVQPRDTVAAVGEQVLLQCEPPWGHPEPTVSWWKDEKPLALQPGRHSVSQGSLLMARAKKSDAGTYMCVATNSAGRRQSRVARVSIQEPQDYKEPLELLAVHIQLENVTLLNPDPKKGTKPGPAVWLSWKVSGPAAPAQSYTALFRTQAAPGGQGAPWAEALLAGWQSAELGGLHWGQDYEFKVRPSSGRAQGPDSNVLLLRLPEQVPSAPPQEVTLKPGNSSILVSWVPPPAENHNGIIRGYQVWSLGNTSLPPANWTVVGEQTQLEIATHMSGSYCVQVAAVTGAGAGQPSSPVCLLLGEDSALWPHPDPSRPPFHHSLSLLMLPAPPPLSAHLHCLILSSNSLTEQAMERAAQQPSAHSPWTLEQLWAALKRPEVIASGGVVLWLLLLGTAVCIHRRRRAGVRLGPGEQVKRPRRWTGWPSLGPARMQQSFGPLARCWRLWADPSSCPLPGLYRYTSEDAILKHRMDHSDSPWLADTWRSTSGSRDLSSSSSLSSRLGVDPRDPLDGRRSLISWDPRSPGVPLLPDTSTFYGSLIAEGPSSPPARPSPQAPAARRLTPQLAQLSSPWPSSDSLCGRRGLSSPRLSLAPAEAWKARKKQELHQANSSPLLRASHPAELWACDLGNRGSKNFSQSPGEWRALGGSCSPGAVPRALVAWRALGPQLLSSSSELMTRPLPPVPLAPRGTPTQSQQTQHSVEPPAPTSPPPPAAPVPALIPSSTLHLSSPQPSSLSGPSPASSRLSSSSLSSLGEDQDSVLTPEEVALCLELSEGEETPRNSVSPMPRAPSPPITYGYISVPTASDLADMGRPGGGVGSEVRGLLCPPRPCLTPTPSEGSLANGWGSASEDNGPSARASLVSSSDGSFLADAHFARALAVAADSFGFGLEPREADCVFTDASSPPSPRDDLSLTSTLSLTPWEWRSDWLEDIEKNPTQWLGRGLPPWLPESRISSQ</sequence>
<evidence type="ECO:0000256" key="6">
    <source>
        <dbReference type="ARBA" id="ARBA00022782"/>
    </source>
</evidence>
<keyword evidence="9" id="KW-0325">Glycoprotein</keyword>
<dbReference type="InterPro" id="IPR003599">
    <property type="entry name" value="Ig_sub"/>
</dbReference>
<keyword evidence="19" id="KW-1185">Reference proteome</keyword>
<evidence type="ECO:0000256" key="3">
    <source>
        <dbReference type="ARBA" id="ARBA00022657"/>
    </source>
</evidence>
<comment type="similarity">
    <text evidence="12">Belongs to the immunoglobulin superfamily. ROBO family.</text>
</comment>
<feature type="compositionally biased region" description="Polar residues" evidence="15">
    <location>
        <begin position="802"/>
        <end position="812"/>
    </location>
</feature>
<dbReference type="InterPro" id="IPR036116">
    <property type="entry name" value="FN3_sf"/>
</dbReference>
<keyword evidence="8" id="KW-0675">Receptor</keyword>
<keyword evidence="3" id="KW-0037">Angiogenesis</keyword>
<accession>A0AAD4Y1F3</accession>
<keyword evidence="5" id="KW-0677">Repeat</keyword>
<evidence type="ECO:0000256" key="7">
    <source>
        <dbReference type="ARBA" id="ARBA00023157"/>
    </source>
</evidence>
<dbReference type="PROSITE" id="PS50835">
    <property type="entry name" value="IG_LIKE"/>
    <property type="match status" value="2"/>
</dbReference>
<dbReference type="GO" id="GO:0016020">
    <property type="term" value="C:membrane"/>
    <property type="evidence" value="ECO:0007669"/>
    <property type="project" value="UniProtKB-ARBA"/>
</dbReference>
<evidence type="ECO:0000313" key="19">
    <source>
        <dbReference type="Proteomes" id="UP001214576"/>
    </source>
</evidence>
<dbReference type="SUPFAM" id="SSF48726">
    <property type="entry name" value="Immunoglobulin"/>
    <property type="match status" value="2"/>
</dbReference>
<feature type="domain" description="Ig-like" evidence="16">
    <location>
        <begin position="112"/>
        <end position="199"/>
    </location>
</feature>
<keyword evidence="6" id="KW-0221">Differentiation</keyword>
<dbReference type="PROSITE" id="PS50853">
    <property type="entry name" value="FN3"/>
    <property type="match status" value="1"/>
</dbReference>
<proteinExistence type="inferred from homology"/>
<dbReference type="SMART" id="SM00408">
    <property type="entry name" value="IGc2"/>
    <property type="match status" value="2"/>
</dbReference>
<dbReference type="InterPro" id="IPR013783">
    <property type="entry name" value="Ig-like_fold"/>
</dbReference>
<keyword evidence="10" id="KW-0393">Immunoglobulin domain</keyword>
<dbReference type="GO" id="GO:0030154">
    <property type="term" value="P:cell differentiation"/>
    <property type="evidence" value="ECO:0007669"/>
    <property type="project" value="UniProtKB-KW"/>
</dbReference>
<dbReference type="SMART" id="SM00409">
    <property type="entry name" value="IG"/>
    <property type="match status" value="2"/>
</dbReference>
<feature type="compositionally biased region" description="Low complexity" evidence="15">
    <location>
        <begin position="599"/>
        <end position="614"/>
    </location>
</feature>
<dbReference type="Pfam" id="PF13927">
    <property type="entry name" value="Ig_3"/>
    <property type="match status" value="1"/>
</dbReference>
<dbReference type="Gene3D" id="2.60.40.10">
    <property type="entry name" value="Immunoglobulins"/>
    <property type="match status" value="4"/>
</dbReference>
<evidence type="ECO:0000256" key="5">
    <source>
        <dbReference type="ARBA" id="ARBA00022737"/>
    </source>
</evidence>
<dbReference type="EMBL" id="JAKZEL010000026">
    <property type="protein sequence ID" value="KAI4529901.1"/>
    <property type="molecule type" value="Genomic_DNA"/>
</dbReference>
<name>A0AAD4Y1F3_OVIAM</name>
<feature type="region of interest" description="Disordered" evidence="15">
    <location>
        <begin position="785"/>
        <end position="906"/>
    </location>
</feature>
<reference evidence="18" key="1">
    <citation type="submission" date="2022-03" db="EMBL/GenBank/DDBJ databases">
        <title>Genomic analyses of argali, domestic sheep and their hybrids provide insights into chromosomal evolution, heterosis and genetic basis of agronomic traits.</title>
        <authorList>
            <person name="Li M."/>
        </authorList>
    </citation>
    <scope>NUCLEOTIDE SEQUENCE</scope>
    <source>
        <strain evidence="18">CAU-MHL-2022a</strain>
        <tissue evidence="18">Skin</tissue>
    </source>
</reference>